<proteinExistence type="predicted"/>
<dbReference type="SUPFAM" id="SSF103473">
    <property type="entry name" value="MFS general substrate transporter"/>
    <property type="match status" value="1"/>
</dbReference>
<feature type="transmembrane region" description="Helical" evidence="5">
    <location>
        <begin position="206"/>
        <end position="225"/>
    </location>
</feature>
<dbReference type="PANTHER" id="PTHR21576:SF160">
    <property type="entry name" value="NODULIN-LIKE DOMAIN-CONTAINING PROTEIN"/>
    <property type="match status" value="1"/>
</dbReference>
<dbReference type="OrthoDB" id="2505678at2759"/>
<feature type="transmembrane region" description="Helical" evidence="5">
    <location>
        <begin position="378"/>
        <end position="401"/>
    </location>
</feature>
<evidence type="ECO:0000256" key="1">
    <source>
        <dbReference type="ARBA" id="ARBA00004141"/>
    </source>
</evidence>
<dbReference type="Pfam" id="PF07690">
    <property type="entry name" value="MFS_1"/>
    <property type="match status" value="1"/>
</dbReference>
<dbReference type="GO" id="GO:0000329">
    <property type="term" value="C:fungal-type vacuole membrane"/>
    <property type="evidence" value="ECO:0007669"/>
    <property type="project" value="TreeGrafter"/>
</dbReference>
<dbReference type="Proteomes" id="UP000054564">
    <property type="component" value="Unassembled WGS sequence"/>
</dbReference>
<feature type="transmembrane region" description="Helical" evidence="5">
    <location>
        <begin position="351"/>
        <end position="372"/>
    </location>
</feature>
<keyword evidence="3 5" id="KW-1133">Transmembrane helix</keyword>
<dbReference type="InterPro" id="IPR011701">
    <property type="entry name" value="MFS"/>
</dbReference>
<accession>A0A0L0UYR6</accession>
<protein>
    <recommendedName>
        <fullName evidence="8">Nodulin-like domain-containing protein</fullName>
    </recommendedName>
</protein>
<evidence type="ECO:0000256" key="5">
    <source>
        <dbReference type="SAM" id="Phobius"/>
    </source>
</evidence>
<gene>
    <name evidence="6" type="ORF">PSTG_14423</name>
</gene>
<dbReference type="Gene3D" id="1.20.1250.20">
    <property type="entry name" value="MFS general substrate transporter like domains"/>
    <property type="match status" value="2"/>
</dbReference>
<reference evidence="7" key="1">
    <citation type="submission" date="2014-03" db="EMBL/GenBank/DDBJ databases">
        <title>The Genome Sequence of Puccinia striiformis f. sp. tritici PST-78.</title>
        <authorList>
            <consortium name="The Broad Institute Genome Sequencing Platform"/>
            <person name="Cuomo C."/>
            <person name="Hulbert S."/>
            <person name="Chen X."/>
            <person name="Walker B."/>
            <person name="Young S.K."/>
            <person name="Zeng Q."/>
            <person name="Gargeya S."/>
            <person name="Fitzgerald M."/>
            <person name="Haas B."/>
            <person name="Abouelleil A."/>
            <person name="Alvarado L."/>
            <person name="Arachchi H.M."/>
            <person name="Berlin A.M."/>
            <person name="Chapman S.B."/>
            <person name="Goldberg J."/>
            <person name="Griggs A."/>
            <person name="Gujja S."/>
            <person name="Hansen M."/>
            <person name="Howarth C."/>
            <person name="Imamovic A."/>
            <person name="Larimer J."/>
            <person name="McCowan C."/>
            <person name="Montmayeur A."/>
            <person name="Murphy C."/>
            <person name="Neiman D."/>
            <person name="Pearson M."/>
            <person name="Priest M."/>
            <person name="Roberts A."/>
            <person name="Saif S."/>
            <person name="Shea T."/>
            <person name="Sisk P."/>
            <person name="Sykes S."/>
            <person name="Wortman J."/>
            <person name="Nusbaum C."/>
            <person name="Birren B."/>
        </authorList>
    </citation>
    <scope>NUCLEOTIDE SEQUENCE [LARGE SCALE GENOMIC DNA]</scope>
    <source>
        <strain evidence="7">race PST-78</strain>
    </source>
</reference>
<evidence type="ECO:0000256" key="2">
    <source>
        <dbReference type="ARBA" id="ARBA00022692"/>
    </source>
</evidence>
<organism evidence="6 7">
    <name type="scientific">Puccinia striiformis f. sp. tritici PST-78</name>
    <dbReference type="NCBI Taxonomy" id="1165861"/>
    <lineage>
        <taxon>Eukaryota</taxon>
        <taxon>Fungi</taxon>
        <taxon>Dikarya</taxon>
        <taxon>Basidiomycota</taxon>
        <taxon>Pucciniomycotina</taxon>
        <taxon>Pucciniomycetes</taxon>
        <taxon>Pucciniales</taxon>
        <taxon>Pucciniaceae</taxon>
        <taxon>Puccinia</taxon>
    </lineage>
</organism>
<dbReference type="GO" id="GO:0022857">
    <property type="term" value="F:transmembrane transporter activity"/>
    <property type="evidence" value="ECO:0007669"/>
    <property type="project" value="InterPro"/>
</dbReference>
<dbReference type="EMBL" id="AJIL01000172">
    <property type="protein sequence ID" value="KNE92188.1"/>
    <property type="molecule type" value="Genomic_DNA"/>
</dbReference>
<dbReference type="AlphaFoldDB" id="A0A0L0UYR6"/>
<evidence type="ECO:0000256" key="3">
    <source>
        <dbReference type="ARBA" id="ARBA00022989"/>
    </source>
</evidence>
<feature type="transmembrane region" description="Helical" evidence="5">
    <location>
        <begin position="143"/>
        <end position="164"/>
    </location>
</feature>
<feature type="transmembrane region" description="Helical" evidence="5">
    <location>
        <begin position="466"/>
        <end position="486"/>
    </location>
</feature>
<feature type="transmembrane region" description="Helical" evidence="5">
    <location>
        <begin position="413"/>
        <end position="431"/>
    </location>
</feature>
<name>A0A0L0UYR6_9BASI</name>
<comment type="caution">
    <text evidence="6">The sequence shown here is derived from an EMBL/GenBank/DDBJ whole genome shotgun (WGS) entry which is preliminary data.</text>
</comment>
<sequence length="524" mass="57670">MCIRGERPRSTRSRQNPIHRSTIFFYLGGMIEQTAKTRQLITLISSVSIALSAGTNYAFSIYSVQLGHRLKLSSTTLNLIGIAGNLGMYISSPIVGRIIDRYGTMKPLLVGMILISIGYNTLHELYMNPETRLKIVLTSMGNMLIGIGSSIANSCAITGTASVFDSKYRATAMGTVLAGFGLSAFFWTSLASMLVSSEDTASLLKLLSIGPSIAILIGISGYFFVGLHHHHSLVDHHHHDPLEDTQLLSNPHPDTKTRDVSGWALVKEVDFWMIWIVMSCCCGIGLMIINNLGTMIVAISGSSPSDPTNHQTIRKYQSHAVSILSIFNCLGRIFAGTLSDLMKRKIAVGRVWWLSWISSLFLLSQILGYFMVDRLEEIVWLGALVGFSYGNMYGTAPALVLEWFGLKHFATNFGFLNLAPLLCGQIFNLSFGKIFDSNSHHHSTSSSFGNDDELVCDLHQDCYRSVFGVTILCALVSLSLSMTLGFRRPEFNNISSPRANSKLVSSTDDDEHQPILIRSSTEDI</sequence>
<evidence type="ECO:0000256" key="4">
    <source>
        <dbReference type="ARBA" id="ARBA00023136"/>
    </source>
</evidence>
<dbReference type="PANTHER" id="PTHR21576">
    <property type="entry name" value="UNCHARACTERIZED NODULIN-LIKE PROTEIN"/>
    <property type="match status" value="1"/>
</dbReference>
<evidence type="ECO:0008006" key="8">
    <source>
        <dbReference type="Google" id="ProtNLM"/>
    </source>
</evidence>
<dbReference type="STRING" id="1165861.A0A0L0UYR6"/>
<feature type="transmembrane region" description="Helical" evidence="5">
    <location>
        <begin position="272"/>
        <end position="299"/>
    </location>
</feature>
<keyword evidence="7" id="KW-1185">Reference proteome</keyword>
<feature type="transmembrane region" description="Helical" evidence="5">
    <location>
        <begin position="176"/>
        <end position="194"/>
    </location>
</feature>
<comment type="subcellular location">
    <subcellularLocation>
        <location evidence="1">Membrane</location>
        <topology evidence="1">Multi-pass membrane protein</topology>
    </subcellularLocation>
</comment>
<keyword evidence="2 5" id="KW-0812">Transmembrane</keyword>
<feature type="transmembrane region" description="Helical" evidence="5">
    <location>
        <begin position="40"/>
        <end position="64"/>
    </location>
</feature>
<dbReference type="InterPro" id="IPR036259">
    <property type="entry name" value="MFS_trans_sf"/>
</dbReference>
<feature type="transmembrane region" description="Helical" evidence="5">
    <location>
        <begin position="76"/>
        <end position="95"/>
    </location>
</feature>
<evidence type="ECO:0000313" key="6">
    <source>
        <dbReference type="EMBL" id="KNE92188.1"/>
    </source>
</evidence>
<evidence type="ECO:0000313" key="7">
    <source>
        <dbReference type="Proteomes" id="UP000054564"/>
    </source>
</evidence>
<keyword evidence="4 5" id="KW-0472">Membrane</keyword>